<dbReference type="AlphaFoldDB" id="A0A942IDL8"/>
<keyword evidence="1" id="KW-0812">Transmembrane</keyword>
<accession>A0A942IDL8</accession>
<gene>
    <name evidence="2" type="ORF">KD146_06825</name>
</gene>
<keyword evidence="1" id="KW-0472">Membrane</keyword>
<proteinExistence type="predicted"/>
<keyword evidence="1" id="KW-1133">Transmembrane helix</keyword>
<organism evidence="2 3">
    <name type="scientific">Devosia litorisediminis</name>
    <dbReference type="NCBI Taxonomy" id="2829817"/>
    <lineage>
        <taxon>Bacteria</taxon>
        <taxon>Pseudomonadati</taxon>
        <taxon>Pseudomonadota</taxon>
        <taxon>Alphaproteobacteria</taxon>
        <taxon>Hyphomicrobiales</taxon>
        <taxon>Devosiaceae</taxon>
        <taxon>Devosia</taxon>
    </lineage>
</organism>
<dbReference type="Proteomes" id="UP000678281">
    <property type="component" value="Unassembled WGS sequence"/>
</dbReference>
<keyword evidence="3" id="KW-1185">Reference proteome</keyword>
<evidence type="ECO:0000256" key="1">
    <source>
        <dbReference type="SAM" id="Phobius"/>
    </source>
</evidence>
<comment type="caution">
    <text evidence="2">The sequence shown here is derived from an EMBL/GenBank/DDBJ whole genome shotgun (WGS) entry which is preliminary data.</text>
</comment>
<feature type="transmembrane region" description="Helical" evidence="1">
    <location>
        <begin position="68"/>
        <end position="87"/>
    </location>
</feature>
<dbReference type="EMBL" id="JAGXTP010000001">
    <property type="protein sequence ID" value="MBS3848410.1"/>
    <property type="molecule type" value="Genomic_DNA"/>
</dbReference>
<sequence>MSVLLGVIAVFAILSLLVAVWQAVMMVQQAPVGERLGSFMVLGWWKFAAVQAKAGPAAASNVEIYKRAAIAFLVFIVLGVMLSGWAVNRGSGAQASITSRLINDPRIIPAEFAFNTDLRRVAMPGVPLSES</sequence>
<evidence type="ECO:0000313" key="3">
    <source>
        <dbReference type="Proteomes" id="UP000678281"/>
    </source>
</evidence>
<dbReference type="RefSeq" id="WP_212657961.1">
    <property type="nucleotide sequence ID" value="NZ_JAGXTP010000001.1"/>
</dbReference>
<reference evidence="2" key="1">
    <citation type="submission" date="2021-04" db="EMBL/GenBank/DDBJ databases">
        <title>Devosia litorisediminis sp. nov., isolated from a sand dune.</title>
        <authorList>
            <person name="Park S."/>
            <person name="Yoon J.-H."/>
        </authorList>
    </citation>
    <scope>NUCLEOTIDE SEQUENCE</scope>
    <source>
        <strain evidence="2">BSSL-BM10</strain>
    </source>
</reference>
<protein>
    <submittedName>
        <fullName evidence="2">Uncharacterized protein</fullName>
    </submittedName>
</protein>
<evidence type="ECO:0000313" key="2">
    <source>
        <dbReference type="EMBL" id="MBS3848410.1"/>
    </source>
</evidence>
<name>A0A942IDL8_9HYPH</name>